<keyword evidence="11" id="KW-1185">Reference proteome</keyword>
<evidence type="ECO:0000256" key="1">
    <source>
        <dbReference type="ARBA" id="ARBA00004651"/>
    </source>
</evidence>
<evidence type="ECO:0000256" key="3">
    <source>
        <dbReference type="ARBA" id="ARBA00022475"/>
    </source>
</evidence>
<reference evidence="11" key="1">
    <citation type="submission" date="2018-02" db="EMBL/GenBank/DDBJ databases">
        <authorList>
            <person name="Clavel T."/>
            <person name="Strowig T."/>
        </authorList>
    </citation>
    <scope>NUCLEOTIDE SEQUENCE [LARGE SCALE GENOMIC DNA]</scope>
    <source>
        <strain evidence="11">DSM 100764</strain>
    </source>
</reference>
<keyword evidence="5 7" id="KW-1133">Transmembrane helix</keyword>
<evidence type="ECO:0000256" key="7">
    <source>
        <dbReference type="SAM" id="Phobius"/>
    </source>
</evidence>
<evidence type="ECO:0000256" key="2">
    <source>
        <dbReference type="ARBA" id="ARBA00005236"/>
    </source>
</evidence>
<feature type="transmembrane region" description="Helical" evidence="7">
    <location>
        <begin position="20"/>
        <end position="45"/>
    </location>
</feature>
<dbReference type="PANTHER" id="PTHR30489:SF0">
    <property type="entry name" value="LIPOPROTEIN-RELEASING SYSTEM TRANSMEMBRANE PROTEIN LOLE"/>
    <property type="match status" value="1"/>
</dbReference>
<gene>
    <name evidence="10" type="ORF">C5O25_05130</name>
</gene>
<comment type="subcellular location">
    <subcellularLocation>
        <location evidence="1">Cell membrane</location>
        <topology evidence="1">Multi-pass membrane protein</topology>
    </subcellularLocation>
</comment>
<dbReference type="AlphaFoldDB" id="A0A2V1IU46"/>
<dbReference type="GO" id="GO:0044874">
    <property type="term" value="P:lipoprotein localization to outer membrane"/>
    <property type="evidence" value="ECO:0007669"/>
    <property type="project" value="TreeGrafter"/>
</dbReference>
<feature type="transmembrane region" description="Helical" evidence="7">
    <location>
        <begin position="371"/>
        <end position="396"/>
    </location>
</feature>
<evidence type="ECO:0000313" key="10">
    <source>
        <dbReference type="EMBL" id="PWB08221.1"/>
    </source>
</evidence>
<dbReference type="InterPro" id="IPR051447">
    <property type="entry name" value="Lipoprotein-release_system"/>
</dbReference>
<proteinExistence type="inferred from homology"/>
<evidence type="ECO:0000313" key="11">
    <source>
        <dbReference type="Proteomes" id="UP000244925"/>
    </source>
</evidence>
<dbReference type="GO" id="GO:0098797">
    <property type="term" value="C:plasma membrane protein complex"/>
    <property type="evidence" value="ECO:0007669"/>
    <property type="project" value="TreeGrafter"/>
</dbReference>
<organism evidence="10 11">
    <name type="scientific">Paramuribaculum intestinale</name>
    <dbReference type="NCBI Taxonomy" id="2094151"/>
    <lineage>
        <taxon>Bacteria</taxon>
        <taxon>Pseudomonadati</taxon>
        <taxon>Bacteroidota</taxon>
        <taxon>Bacteroidia</taxon>
        <taxon>Bacteroidales</taxon>
        <taxon>Muribaculaceae</taxon>
        <taxon>Paramuribaculum</taxon>
    </lineage>
</organism>
<comment type="similarity">
    <text evidence="2">Belongs to the ABC-4 integral membrane protein family. LolC/E subfamily.</text>
</comment>
<dbReference type="InterPro" id="IPR003838">
    <property type="entry name" value="ABC3_permease_C"/>
</dbReference>
<dbReference type="PANTHER" id="PTHR30489">
    <property type="entry name" value="LIPOPROTEIN-RELEASING SYSTEM TRANSMEMBRANE PROTEIN LOLE"/>
    <property type="match status" value="1"/>
</dbReference>
<evidence type="ECO:0000256" key="5">
    <source>
        <dbReference type="ARBA" id="ARBA00022989"/>
    </source>
</evidence>
<sequence>MESLRIAVRYLLSRKSMGAVNVISRISVAGVAVATAATLCVLSVFNGFSHLAASRLSKLDPELRVMPAGGKVIVDADSLVAVIGGVDGVECAMPMVEERALAVYDGRQMPVTLMGVPEGFGAQSGIDDIIIDGRYLQTEGDYNCATLSVGSAISLAARPGFRAMLRLYAPRRRGRINQANPMASFRADSLIVSGVYELEQSEYDADRVIVPLDVARKLLDYTSEATSIAVTVSAGNDAGAVAARLRELGSGRLLVKDRLQQQEQSFRMIAVEKWITFVMLAFIVVVASFNVVSTMSMLIIEKQSNIATMSAMGATPRMIRGIFMWESWLISFSGAVTGLLLGVALCLAQEWGGFIKLGGDPSQLSVTVYPVALSSADVLTVFLMTAAVGVMIGWIATRGISTRPVGD</sequence>
<dbReference type="EMBL" id="PUBV01000007">
    <property type="protein sequence ID" value="PWB08221.1"/>
    <property type="molecule type" value="Genomic_DNA"/>
</dbReference>
<feature type="domain" description="MacB-like periplasmic core" evidence="9">
    <location>
        <begin position="26"/>
        <end position="247"/>
    </location>
</feature>
<evidence type="ECO:0000256" key="6">
    <source>
        <dbReference type="ARBA" id="ARBA00023136"/>
    </source>
</evidence>
<dbReference type="Proteomes" id="UP000244925">
    <property type="component" value="Unassembled WGS sequence"/>
</dbReference>
<keyword evidence="3" id="KW-1003">Cell membrane</keyword>
<name>A0A2V1IU46_9BACT</name>
<keyword evidence="6 7" id="KW-0472">Membrane</keyword>
<comment type="caution">
    <text evidence="10">The sequence shown here is derived from an EMBL/GenBank/DDBJ whole genome shotgun (WGS) entry which is preliminary data.</text>
</comment>
<dbReference type="Pfam" id="PF12704">
    <property type="entry name" value="MacB_PCD"/>
    <property type="match status" value="1"/>
</dbReference>
<feature type="transmembrane region" description="Helical" evidence="7">
    <location>
        <begin position="274"/>
        <end position="300"/>
    </location>
</feature>
<dbReference type="InterPro" id="IPR025857">
    <property type="entry name" value="MacB_PCD"/>
</dbReference>
<evidence type="ECO:0000259" key="9">
    <source>
        <dbReference type="Pfam" id="PF12704"/>
    </source>
</evidence>
<accession>A0A2V1IU46</accession>
<dbReference type="RefSeq" id="WP_107035658.1">
    <property type="nucleotide sequence ID" value="NZ_CAOMDK010000024.1"/>
</dbReference>
<evidence type="ECO:0000259" key="8">
    <source>
        <dbReference type="Pfam" id="PF02687"/>
    </source>
</evidence>
<feature type="transmembrane region" description="Helical" evidence="7">
    <location>
        <begin position="327"/>
        <end position="351"/>
    </location>
</feature>
<evidence type="ECO:0000256" key="4">
    <source>
        <dbReference type="ARBA" id="ARBA00022692"/>
    </source>
</evidence>
<keyword evidence="4 7" id="KW-0812">Transmembrane</keyword>
<dbReference type="Pfam" id="PF02687">
    <property type="entry name" value="FtsX"/>
    <property type="match status" value="1"/>
</dbReference>
<feature type="domain" description="ABC3 transporter permease C-terminal" evidence="8">
    <location>
        <begin position="278"/>
        <end position="404"/>
    </location>
</feature>
<protein>
    <submittedName>
        <fullName evidence="10">ABC transporter permease</fullName>
    </submittedName>
</protein>